<proteinExistence type="predicted"/>
<accession>U9UWH4</accession>
<organism evidence="1">
    <name type="scientific">Rhizophagus irregularis (strain DAOM 181602 / DAOM 197198 / MUCL 43194)</name>
    <name type="common">Arbuscular mycorrhizal fungus</name>
    <name type="synonym">Glomus intraradices</name>
    <dbReference type="NCBI Taxonomy" id="747089"/>
    <lineage>
        <taxon>Eukaryota</taxon>
        <taxon>Fungi</taxon>
        <taxon>Fungi incertae sedis</taxon>
        <taxon>Mucoromycota</taxon>
        <taxon>Glomeromycotina</taxon>
        <taxon>Glomeromycetes</taxon>
        <taxon>Glomerales</taxon>
        <taxon>Glomeraceae</taxon>
        <taxon>Rhizophagus</taxon>
    </lineage>
</organism>
<evidence type="ECO:0000313" key="1">
    <source>
        <dbReference type="EMBL" id="ESA24047.1"/>
    </source>
</evidence>
<dbReference type="AlphaFoldDB" id="U9UWH4"/>
<sequence>MYSLNEKSDVYSIGHWNWYARRLYTRCLDGELDNRPTIYQVVDWLKAIATKTDVKAEILQLSSKQELNLSNAEVLLSTSNSELQGELSQLIQNFNKISTSEINTTSISN</sequence>
<protein>
    <submittedName>
        <fullName evidence="1">Uncharacterized protein</fullName>
    </submittedName>
</protein>
<reference evidence="1" key="1">
    <citation type="submission" date="2013-07" db="EMBL/GenBank/DDBJ databases">
        <title>The genome of an arbuscular mycorrhizal fungus provides insights into the evolution of the oldest plant symbiosis.</title>
        <authorList>
            <consortium name="DOE Joint Genome Institute"/>
            <person name="Tisserant E."/>
            <person name="Malbreil M."/>
            <person name="Kuo A."/>
            <person name="Kohler A."/>
            <person name="Symeonidi A."/>
            <person name="Balestrini R."/>
            <person name="Charron P."/>
            <person name="Duensing N."/>
            <person name="Frei-dit-Frey N."/>
            <person name="Gianinazzi-Pearson V."/>
            <person name="Gilbert B."/>
            <person name="Handa Y."/>
            <person name="Hijri M."/>
            <person name="Kaul R."/>
            <person name="Kawaguchi M."/>
            <person name="Krajinski F."/>
            <person name="Lammers P."/>
            <person name="Lapierre D."/>
            <person name="Masclaux F.G."/>
            <person name="Murat C."/>
            <person name="Morin E."/>
            <person name="Ndikumana S."/>
            <person name="Pagni M."/>
            <person name="Petitpierre D."/>
            <person name="Requena N."/>
            <person name="Rosikiewicz P."/>
            <person name="Riley R."/>
            <person name="Saito K."/>
            <person name="San Clemente H."/>
            <person name="Shapiro H."/>
            <person name="van Tuinen D."/>
            <person name="Becard G."/>
            <person name="Bonfante P."/>
            <person name="Paszkowski U."/>
            <person name="Shachar-Hill Y."/>
            <person name="Young J.P."/>
            <person name="Sanders I.R."/>
            <person name="Henrissat B."/>
            <person name="Rensing S.A."/>
            <person name="Grigoriev I.V."/>
            <person name="Corradi N."/>
            <person name="Roux C."/>
            <person name="Martin F."/>
        </authorList>
    </citation>
    <scope>NUCLEOTIDE SEQUENCE</scope>
    <source>
        <strain evidence="1">DAOM 197198</strain>
    </source>
</reference>
<dbReference type="HOGENOM" id="CLU_2185312_0_0_1"/>
<name>U9UWH4_RHIID</name>
<gene>
    <name evidence="1" type="ORF">GLOINDRAFT_14803</name>
</gene>
<dbReference type="EMBL" id="KI274253">
    <property type="protein sequence ID" value="ESA24047.1"/>
    <property type="molecule type" value="Genomic_DNA"/>
</dbReference>